<dbReference type="EMBL" id="JAGSOY010000004">
    <property type="protein sequence ID" value="MBU2710020.1"/>
    <property type="molecule type" value="Genomic_DNA"/>
</dbReference>
<evidence type="ECO:0000313" key="1">
    <source>
        <dbReference type="EMBL" id="MBU2710020.1"/>
    </source>
</evidence>
<protein>
    <submittedName>
        <fullName evidence="1">Uncharacterized protein</fullName>
    </submittedName>
</protein>
<name>A0ABS5Z7P4_9GAMM</name>
<evidence type="ECO:0000313" key="2">
    <source>
        <dbReference type="Proteomes" id="UP000690515"/>
    </source>
</evidence>
<dbReference type="Proteomes" id="UP000690515">
    <property type="component" value="Unassembled WGS sequence"/>
</dbReference>
<organism evidence="1 2">
    <name type="scientific">Zooshikella harenae</name>
    <dbReference type="NCBI Taxonomy" id="2827238"/>
    <lineage>
        <taxon>Bacteria</taxon>
        <taxon>Pseudomonadati</taxon>
        <taxon>Pseudomonadota</taxon>
        <taxon>Gammaproteobacteria</taxon>
        <taxon>Oceanospirillales</taxon>
        <taxon>Zooshikellaceae</taxon>
        <taxon>Zooshikella</taxon>
    </lineage>
</organism>
<proteinExistence type="predicted"/>
<gene>
    <name evidence="1" type="ORF">KCG35_03020</name>
</gene>
<reference evidence="1 2" key="1">
    <citation type="submission" date="2021-04" db="EMBL/GenBank/DDBJ databases">
        <authorList>
            <person name="Pira H."/>
            <person name="Risdian C."/>
            <person name="Wink J."/>
        </authorList>
    </citation>
    <scope>NUCLEOTIDE SEQUENCE [LARGE SCALE GENOMIC DNA]</scope>
    <source>
        <strain evidence="1 2">WH53</strain>
    </source>
</reference>
<dbReference type="RefSeq" id="WP_215818183.1">
    <property type="nucleotide sequence ID" value="NZ_JAGSOY010000004.1"/>
</dbReference>
<accession>A0ABS5Z7P4</accession>
<sequence length="76" mass="8864">MPLYRISFMAAGLKTYEVLELPYQIKRDNADNLCIINNRHIIGDETLLERLVQERLQITHQVCILEATMLCDETDN</sequence>
<keyword evidence="2" id="KW-1185">Reference proteome</keyword>
<comment type="caution">
    <text evidence="1">The sequence shown here is derived from an EMBL/GenBank/DDBJ whole genome shotgun (WGS) entry which is preliminary data.</text>
</comment>